<evidence type="ECO:0000313" key="4">
    <source>
        <dbReference type="Proteomes" id="UP000046155"/>
    </source>
</evidence>
<feature type="domain" description="DUF6431" evidence="1">
    <location>
        <begin position="30"/>
        <end position="100"/>
    </location>
</feature>
<proteinExistence type="predicted"/>
<protein>
    <recommendedName>
        <fullName evidence="1">DUF6431 domain-containing protein</fullName>
    </recommendedName>
</protein>
<reference evidence="3 4" key="1">
    <citation type="submission" date="2015-01" db="EMBL/GenBank/DDBJ databases">
        <authorList>
            <person name="Manzoor Shahid"/>
            <person name="Zubair Saima"/>
        </authorList>
    </citation>
    <scope>NUCLEOTIDE SEQUENCE [LARGE SCALE GENOMIC DNA]</scope>
    <source>
        <strain evidence="3 4">Sp3</strain>
    </source>
</reference>
<evidence type="ECO:0000259" key="1">
    <source>
        <dbReference type="Pfam" id="PF20020"/>
    </source>
</evidence>
<accession>A0A0B7MDW3</accession>
<evidence type="ECO:0000313" key="3">
    <source>
        <dbReference type="EMBL" id="CEO88749.1"/>
    </source>
</evidence>
<dbReference type="RefSeq" id="WP_269746128.1">
    <property type="nucleotide sequence ID" value="NZ_CDRZ01000113.1"/>
</dbReference>
<evidence type="ECO:0000313" key="2">
    <source>
        <dbReference type="EMBL" id="CEO88511.1"/>
    </source>
</evidence>
<dbReference type="EMBL" id="CDRZ01000170">
    <property type="protein sequence ID" value="CEO88749.1"/>
    <property type="molecule type" value="Genomic_DNA"/>
</dbReference>
<name>A0A0B7MDW3_9FIRM</name>
<dbReference type="InterPro" id="IPR045536">
    <property type="entry name" value="DUF6431"/>
</dbReference>
<dbReference type="Proteomes" id="UP000046155">
    <property type="component" value="Unassembled WGS sequence"/>
</dbReference>
<keyword evidence="4" id="KW-1185">Reference proteome</keyword>
<sequence length="199" mass="23200">MILLETPLTVQSYLELFADGCPENLRPVECPSCKAMRKLHRHGHYKRMVFTLEEAYSIPIFRFKCPICGKTTGLLPPFIGEKEQTAWEVQEEVMRKQTKGQSLTQVAGELTAAGGPYSEKSLWRWTTRWNRLLRDSGNIFWTQILRVLPHIQLPVGKMKPRTEWGWLFKIWDQVKAEFGDDKLFNWLYRQQKSMALAPG</sequence>
<organism evidence="3 4">
    <name type="scientific">Syntrophaceticus schinkii</name>
    <dbReference type="NCBI Taxonomy" id="499207"/>
    <lineage>
        <taxon>Bacteria</taxon>
        <taxon>Bacillati</taxon>
        <taxon>Bacillota</taxon>
        <taxon>Clostridia</taxon>
        <taxon>Thermoanaerobacterales</taxon>
        <taxon>Thermoanaerobacterales Family III. Incertae Sedis</taxon>
        <taxon>Syntrophaceticus</taxon>
    </lineage>
</organism>
<gene>
    <name evidence="2" type="ORF">SSCH_200001</name>
    <name evidence="3" type="ORF">SSCH_2510002</name>
</gene>
<dbReference type="Pfam" id="PF20020">
    <property type="entry name" value="DUF6431"/>
    <property type="match status" value="1"/>
</dbReference>
<dbReference type="AlphaFoldDB" id="A0A0B7MDW3"/>
<dbReference type="EMBL" id="CDRZ01000113">
    <property type="protein sequence ID" value="CEO88511.1"/>
    <property type="molecule type" value="Genomic_DNA"/>
</dbReference>